<reference evidence="1 2" key="1">
    <citation type="submission" date="2019-03" db="EMBL/GenBank/DDBJ databases">
        <title>Sapientia aquatica gen. nov., sp. nov., isolated from a crater lake.</title>
        <authorList>
            <person name="Felfoldi T."/>
            <person name="Szabo A."/>
            <person name="Toth E."/>
            <person name="Schumann P."/>
            <person name="Keki Z."/>
            <person name="Marialigeti K."/>
            <person name="Mathe I."/>
        </authorList>
    </citation>
    <scope>NUCLEOTIDE SEQUENCE [LARGE SCALE GENOMIC DNA]</scope>
    <source>
        <strain evidence="1 2">SA-152</strain>
    </source>
</reference>
<protein>
    <submittedName>
        <fullName evidence="1">Uncharacterized protein</fullName>
    </submittedName>
</protein>
<evidence type="ECO:0000313" key="2">
    <source>
        <dbReference type="Proteomes" id="UP000294829"/>
    </source>
</evidence>
<comment type="caution">
    <text evidence="1">The sequence shown here is derived from an EMBL/GenBank/DDBJ whole genome shotgun (WGS) entry which is preliminary data.</text>
</comment>
<keyword evidence="2" id="KW-1185">Reference proteome</keyword>
<evidence type="ECO:0000313" key="1">
    <source>
        <dbReference type="EMBL" id="TDK66385.1"/>
    </source>
</evidence>
<name>A0A4R5W1Z4_9BURK</name>
<dbReference type="Proteomes" id="UP000294829">
    <property type="component" value="Unassembled WGS sequence"/>
</dbReference>
<sequence>MKINIDFSIFCSTTSTYGYVTGLLDFNEIPRIGETVKLFDIENQIDEFDGALKVESFVSDHNVLGFEPVVLSSLIMADSLAEELETKYGLFVVRYEEQ</sequence>
<accession>A0A4R5W1Z4</accession>
<dbReference type="OrthoDB" id="8926639at2"/>
<proteinExistence type="predicted"/>
<dbReference type="EMBL" id="SMYL01000003">
    <property type="protein sequence ID" value="TDK66385.1"/>
    <property type="molecule type" value="Genomic_DNA"/>
</dbReference>
<dbReference type="AlphaFoldDB" id="A0A4R5W1Z4"/>
<dbReference type="RefSeq" id="WP_133327215.1">
    <property type="nucleotide sequence ID" value="NZ_SMYL01000003.1"/>
</dbReference>
<gene>
    <name evidence="1" type="ORF">E2I14_07885</name>
</gene>
<organism evidence="1 2">
    <name type="scientific">Sapientia aquatica</name>
    <dbReference type="NCBI Taxonomy" id="1549640"/>
    <lineage>
        <taxon>Bacteria</taxon>
        <taxon>Pseudomonadati</taxon>
        <taxon>Pseudomonadota</taxon>
        <taxon>Betaproteobacteria</taxon>
        <taxon>Burkholderiales</taxon>
        <taxon>Oxalobacteraceae</taxon>
        <taxon>Sapientia</taxon>
    </lineage>
</organism>